<dbReference type="FunFam" id="1.10.1040.10:FF:000017">
    <property type="entry name" value="2-dehydropantoate 2-reductase"/>
    <property type="match status" value="1"/>
</dbReference>
<dbReference type="Proteomes" id="UP000094236">
    <property type="component" value="Unassembled WGS sequence"/>
</dbReference>
<dbReference type="AlphaFoldDB" id="A0A1E4TVE0"/>
<protein>
    <recommendedName>
        <fullName evidence="4">2-dehydropantoate 2-reductase</fullName>
        <ecNumber evidence="4">1.1.1.169</ecNumber>
    </recommendedName>
    <alternativeName>
        <fullName evidence="4">Ketopantoate reductase</fullName>
    </alternativeName>
</protein>
<keyword evidence="3 4" id="KW-0560">Oxidoreductase</keyword>
<accession>A0A1E4TVE0</accession>
<sequence length="349" mass="39007">MTAKEKREKILIIGTGGVGMIAALCLELNNNCDITCVVRSDYTKATKEGYKIESANYGVFENWKPTNIVKSVEDAVQFGPFEFIVVCTKNIPDGPTPVNTFLEPVVTPIISTIVLVQNGIDIEKECIASFPQNIFLSGVTLIGSTNMNCHVVQSGFDNLSVGCFYNNSNFTTEEHDAEAKKFISLYSNEKNNVSYDANVRLTRWKKLVYNSSINTCTAIVGLDFTRASMANAKESIMRPAIKEIYKVAKSDGYEIPPEIEDVMLNISDGLFYSPSMLVDVKKNRLMELETILGNPIRIAKKNNVDVPILNTLYNLLYMIQFKLKEHNGLIKVDEIIDSSRKKEQYGNGF</sequence>
<dbReference type="Pfam" id="PF02558">
    <property type="entry name" value="ApbA"/>
    <property type="match status" value="1"/>
</dbReference>
<keyword evidence="8" id="KW-1185">Reference proteome</keyword>
<name>A0A1E4TVE0_PACTA</name>
<dbReference type="InterPro" id="IPR036291">
    <property type="entry name" value="NAD(P)-bd_dom_sf"/>
</dbReference>
<dbReference type="InterPro" id="IPR013752">
    <property type="entry name" value="KPA_reductase"/>
</dbReference>
<comment type="similarity">
    <text evidence="1 4">Belongs to the ketopantoate reductase family.</text>
</comment>
<evidence type="ECO:0000256" key="4">
    <source>
        <dbReference type="RuleBase" id="RU362068"/>
    </source>
</evidence>
<evidence type="ECO:0000256" key="3">
    <source>
        <dbReference type="ARBA" id="ARBA00023002"/>
    </source>
</evidence>
<dbReference type="InterPro" id="IPR051402">
    <property type="entry name" value="KPR-Related"/>
</dbReference>
<dbReference type="SUPFAM" id="SSF48179">
    <property type="entry name" value="6-phosphogluconate dehydrogenase C-terminal domain-like"/>
    <property type="match status" value="1"/>
</dbReference>
<evidence type="ECO:0000313" key="7">
    <source>
        <dbReference type="EMBL" id="ODV95732.1"/>
    </source>
</evidence>
<dbReference type="PANTHER" id="PTHR21708">
    <property type="entry name" value="PROBABLE 2-DEHYDROPANTOATE 2-REDUCTASE"/>
    <property type="match status" value="1"/>
</dbReference>
<evidence type="ECO:0000259" key="5">
    <source>
        <dbReference type="Pfam" id="PF02558"/>
    </source>
</evidence>
<evidence type="ECO:0000259" key="6">
    <source>
        <dbReference type="Pfam" id="PF08546"/>
    </source>
</evidence>
<dbReference type="GO" id="GO:0005737">
    <property type="term" value="C:cytoplasm"/>
    <property type="evidence" value="ECO:0007669"/>
    <property type="project" value="TreeGrafter"/>
</dbReference>
<dbReference type="NCBIfam" id="TIGR00745">
    <property type="entry name" value="apbA_panE"/>
    <property type="match status" value="1"/>
</dbReference>
<dbReference type="Gene3D" id="1.10.1040.10">
    <property type="entry name" value="N-(1-d-carboxylethyl)-l-norvaline Dehydrogenase, domain 2"/>
    <property type="match status" value="1"/>
</dbReference>
<evidence type="ECO:0000256" key="2">
    <source>
        <dbReference type="ARBA" id="ARBA00022857"/>
    </source>
</evidence>
<dbReference type="Pfam" id="PF08546">
    <property type="entry name" value="ApbA_C"/>
    <property type="match status" value="1"/>
</dbReference>
<dbReference type="InterPro" id="IPR008927">
    <property type="entry name" value="6-PGluconate_DH-like_C_sf"/>
</dbReference>
<evidence type="ECO:0000256" key="1">
    <source>
        <dbReference type="ARBA" id="ARBA00007870"/>
    </source>
</evidence>
<dbReference type="Gene3D" id="3.40.50.720">
    <property type="entry name" value="NAD(P)-binding Rossmann-like Domain"/>
    <property type="match status" value="1"/>
</dbReference>
<evidence type="ECO:0000313" key="8">
    <source>
        <dbReference type="Proteomes" id="UP000094236"/>
    </source>
</evidence>
<organism evidence="7 8">
    <name type="scientific">Pachysolen tannophilus NRRL Y-2460</name>
    <dbReference type="NCBI Taxonomy" id="669874"/>
    <lineage>
        <taxon>Eukaryota</taxon>
        <taxon>Fungi</taxon>
        <taxon>Dikarya</taxon>
        <taxon>Ascomycota</taxon>
        <taxon>Saccharomycotina</taxon>
        <taxon>Pichiomycetes</taxon>
        <taxon>Pachysolenaceae</taxon>
        <taxon>Pachysolen</taxon>
    </lineage>
</organism>
<proteinExistence type="inferred from homology"/>
<dbReference type="InterPro" id="IPR003710">
    <property type="entry name" value="ApbA"/>
</dbReference>
<dbReference type="STRING" id="669874.A0A1E4TVE0"/>
<gene>
    <name evidence="7" type="ORF">PACTADRAFT_2046</name>
</gene>
<dbReference type="EC" id="1.1.1.169" evidence="4"/>
<comment type="catalytic activity">
    <reaction evidence="4">
        <text>(R)-pantoate + NADP(+) = 2-dehydropantoate + NADPH + H(+)</text>
        <dbReference type="Rhea" id="RHEA:16233"/>
        <dbReference type="ChEBI" id="CHEBI:11561"/>
        <dbReference type="ChEBI" id="CHEBI:15378"/>
        <dbReference type="ChEBI" id="CHEBI:15980"/>
        <dbReference type="ChEBI" id="CHEBI:57783"/>
        <dbReference type="ChEBI" id="CHEBI:58349"/>
        <dbReference type="EC" id="1.1.1.169"/>
    </reaction>
</comment>
<dbReference type="OrthoDB" id="3609at2759"/>
<comment type="function">
    <text evidence="4">Catalyzes the NADPH-dependent reduction of ketopantoate into pantoic acid.</text>
</comment>
<keyword evidence="2 4" id="KW-0521">NADP</keyword>
<dbReference type="SUPFAM" id="SSF51735">
    <property type="entry name" value="NAD(P)-binding Rossmann-fold domains"/>
    <property type="match status" value="1"/>
</dbReference>
<feature type="domain" description="Ketopantoate reductase N-terminal" evidence="5">
    <location>
        <begin position="10"/>
        <end position="164"/>
    </location>
</feature>
<dbReference type="InterPro" id="IPR013328">
    <property type="entry name" value="6PGD_dom2"/>
</dbReference>
<feature type="domain" description="Ketopantoate reductase C-terminal" evidence="6">
    <location>
        <begin position="198"/>
        <end position="319"/>
    </location>
</feature>
<dbReference type="EMBL" id="KV454013">
    <property type="protein sequence ID" value="ODV95732.1"/>
    <property type="molecule type" value="Genomic_DNA"/>
</dbReference>
<dbReference type="GO" id="GO:0008677">
    <property type="term" value="F:2-dehydropantoate 2-reductase activity"/>
    <property type="evidence" value="ECO:0007669"/>
    <property type="project" value="UniProtKB-EC"/>
</dbReference>
<dbReference type="GO" id="GO:0015940">
    <property type="term" value="P:pantothenate biosynthetic process"/>
    <property type="evidence" value="ECO:0007669"/>
    <property type="project" value="InterPro"/>
</dbReference>
<dbReference type="PANTHER" id="PTHR21708:SF30">
    <property type="entry name" value="2-DEHYDROPANTOATE 2-REDUCTASE-RELATED"/>
    <property type="match status" value="1"/>
</dbReference>
<reference evidence="8" key="1">
    <citation type="submission" date="2016-05" db="EMBL/GenBank/DDBJ databases">
        <title>Comparative genomics of biotechnologically important yeasts.</title>
        <authorList>
            <consortium name="DOE Joint Genome Institute"/>
            <person name="Riley R."/>
            <person name="Haridas S."/>
            <person name="Wolfe K.H."/>
            <person name="Lopes M.R."/>
            <person name="Hittinger C.T."/>
            <person name="Goker M."/>
            <person name="Salamov A."/>
            <person name="Wisecaver J."/>
            <person name="Long T.M."/>
            <person name="Aerts A.L."/>
            <person name="Barry K."/>
            <person name="Choi C."/>
            <person name="Clum A."/>
            <person name="Coughlan A.Y."/>
            <person name="Deshpande S."/>
            <person name="Douglass A.P."/>
            <person name="Hanson S.J."/>
            <person name="Klenk H.-P."/>
            <person name="Labutti K."/>
            <person name="Lapidus A."/>
            <person name="Lindquist E."/>
            <person name="Lipzen A."/>
            <person name="Meier-Kolthoff J.P."/>
            <person name="Ohm R.A."/>
            <person name="Otillar R.P."/>
            <person name="Pangilinan J."/>
            <person name="Peng Y."/>
            <person name="Rokas A."/>
            <person name="Rosa C.A."/>
            <person name="Scheuner C."/>
            <person name="Sibirny A.A."/>
            <person name="Slot J.C."/>
            <person name="Stielow J.B."/>
            <person name="Sun H."/>
            <person name="Kurtzman C.P."/>
            <person name="Blackwell M."/>
            <person name="Grigoriev I.V."/>
            <person name="Jeffries T.W."/>
        </authorList>
    </citation>
    <scope>NUCLEOTIDE SEQUENCE [LARGE SCALE GENOMIC DNA]</scope>
    <source>
        <strain evidence="8">NRRL Y-2460</strain>
    </source>
</reference>
<dbReference type="InterPro" id="IPR013332">
    <property type="entry name" value="KPR_N"/>
</dbReference>